<accession>A0A7K1UQ44</accession>
<evidence type="ECO:0000259" key="2">
    <source>
        <dbReference type="Pfam" id="PF07786"/>
    </source>
</evidence>
<sequence>MRPHARHRNRPVGKLRLPSTCSAARSKHASRSANEAVGTMADMTTALAAPPRLSATASRIAAIDAARGLAVLGMITVHVGVLREPVWTDPGSWLSVAWGRSSILFATLAGVSIALLSGRQHPPAGPELVSARLRILVRALVLFALGGLLTMLGSGISVILQTYALLFACCLPFLTWSPRRLLILAAGWAVIAPPLTVWLGQLLPSGCDPTAATCSGAQVTDLAITGDYPGLVWITFALTGLALGRCDLAARTTRVRLLAAGVPMMIFGYGGAWLLGLFDTPDPTEWTQLRTAEPHSGSTFEIIGSLGFALTVIGVLLFTVDRLRPILFPIVAVGTLPLTVYSAHVIAVRLLGDAATAPTGNVLLAIFLAVTVAASVVWVLTLGRGPLERGMSWIVTRAATVRGDAVPVG</sequence>
<keyword evidence="4" id="KW-1185">Reference proteome</keyword>
<dbReference type="Pfam" id="PF07786">
    <property type="entry name" value="HGSNAT_cat"/>
    <property type="match status" value="1"/>
</dbReference>
<feature type="transmembrane region" description="Helical" evidence="1">
    <location>
        <begin position="135"/>
        <end position="152"/>
    </location>
</feature>
<evidence type="ECO:0000256" key="1">
    <source>
        <dbReference type="SAM" id="Phobius"/>
    </source>
</evidence>
<feature type="transmembrane region" description="Helical" evidence="1">
    <location>
        <begin position="230"/>
        <end position="250"/>
    </location>
</feature>
<feature type="transmembrane region" description="Helical" evidence="1">
    <location>
        <begin position="181"/>
        <end position="200"/>
    </location>
</feature>
<dbReference type="PANTHER" id="PTHR30590">
    <property type="entry name" value="INNER MEMBRANE PROTEIN"/>
    <property type="match status" value="1"/>
</dbReference>
<evidence type="ECO:0000313" key="3">
    <source>
        <dbReference type="EMBL" id="MVU76460.1"/>
    </source>
</evidence>
<gene>
    <name evidence="3" type="ORF">GPX89_04280</name>
</gene>
<dbReference type="InterPro" id="IPR052529">
    <property type="entry name" value="Bact_Transport_Assoc"/>
</dbReference>
<organism evidence="3 4">
    <name type="scientific">Nocardia terrae</name>
    <dbReference type="NCBI Taxonomy" id="2675851"/>
    <lineage>
        <taxon>Bacteria</taxon>
        <taxon>Bacillati</taxon>
        <taxon>Actinomycetota</taxon>
        <taxon>Actinomycetes</taxon>
        <taxon>Mycobacteriales</taxon>
        <taxon>Nocardiaceae</taxon>
        <taxon>Nocardia</taxon>
    </lineage>
</organism>
<dbReference type="AlphaFoldDB" id="A0A7K1UQ44"/>
<feature type="transmembrane region" description="Helical" evidence="1">
    <location>
        <begin position="362"/>
        <end position="382"/>
    </location>
</feature>
<comment type="caution">
    <text evidence="3">The sequence shown here is derived from an EMBL/GenBank/DDBJ whole genome shotgun (WGS) entry which is preliminary data.</text>
</comment>
<feature type="transmembrane region" description="Helical" evidence="1">
    <location>
        <begin position="298"/>
        <end position="319"/>
    </location>
</feature>
<feature type="transmembrane region" description="Helical" evidence="1">
    <location>
        <begin position="93"/>
        <end position="115"/>
    </location>
</feature>
<dbReference type="EMBL" id="WRPP01000001">
    <property type="protein sequence ID" value="MVU76460.1"/>
    <property type="molecule type" value="Genomic_DNA"/>
</dbReference>
<keyword evidence="1" id="KW-0472">Membrane</keyword>
<name>A0A7K1UQ44_9NOCA</name>
<dbReference type="InterPro" id="IPR012429">
    <property type="entry name" value="HGSNAT_cat"/>
</dbReference>
<keyword evidence="1" id="KW-0812">Transmembrane</keyword>
<feature type="transmembrane region" description="Helical" evidence="1">
    <location>
        <begin position="257"/>
        <end position="278"/>
    </location>
</feature>
<reference evidence="3 4" key="1">
    <citation type="submission" date="2019-12" db="EMBL/GenBank/DDBJ databases">
        <title>Nocardia sp. nov. ET3-3 isolated from soil.</title>
        <authorList>
            <person name="Kanchanasin P."/>
            <person name="Tanasupawat S."/>
            <person name="Yuki M."/>
            <person name="Kudo T."/>
        </authorList>
    </citation>
    <scope>NUCLEOTIDE SEQUENCE [LARGE SCALE GENOMIC DNA]</scope>
    <source>
        <strain evidence="3 4">ET3-3</strain>
    </source>
</reference>
<dbReference type="PANTHER" id="PTHR30590:SF2">
    <property type="entry name" value="INNER MEMBRANE PROTEIN"/>
    <property type="match status" value="1"/>
</dbReference>
<feature type="transmembrane region" description="Helical" evidence="1">
    <location>
        <begin position="326"/>
        <end position="350"/>
    </location>
</feature>
<protein>
    <submittedName>
        <fullName evidence="3">DUF1624 domain-containing protein</fullName>
    </submittedName>
</protein>
<feature type="domain" description="Heparan-alpha-glucosaminide N-acetyltransferase catalytic" evidence="2">
    <location>
        <begin position="59"/>
        <end position="256"/>
    </location>
</feature>
<proteinExistence type="predicted"/>
<evidence type="ECO:0000313" key="4">
    <source>
        <dbReference type="Proteomes" id="UP000466794"/>
    </source>
</evidence>
<keyword evidence="1" id="KW-1133">Transmembrane helix</keyword>
<dbReference type="Proteomes" id="UP000466794">
    <property type="component" value="Unassembled WGS sequence"/>
</dbReference>